<keyword evidence="2 3" id="KW-0808">Transferase</keyword>
<reference evidence="3 4" key="1">
    <citation type="submission" date="2019-09" db="EMBL/GenBank/DDBJ databases">
        <title>Distinct polysaccharide growth profiles of human intestinal Prevotella copri isolates.</title>
        <authorList>
            <person name="Fehlner-Peach H."/>
            <person name="Magnabosco C."/>
            <person name="Raghavan V."/>
            <person name="Scher J.U."/>
            <person name="Tett A."/>
            <person name="Cox L.M."/>
            <person name="Gottsegen C."/>
            <person name="Watters A."/>
            <person name="Wiltshire- Gordon J.D."/>
            <person name="Segata N."/>
            <person name="Bonneau R."/>
            <person name="Littman D.R."/>
        </authorList>
    </citation>
    <scope>NUCLEOTIDE SEQUENCE [LARGE SCALE GENOMIC DNA]</scope>
    <source>
        <strain evidence="4">iAQ1173</strain>
    </source>
</reference>
<keyword evidence="4" id="KW-1185">Reference proteome</keyword>
<dbReference type="PANTHER" id="PTHR11927:SF9">
    <property type="entry name" value="L-FUCOSYLTRANSFERASE"/>
    <property type="match status" value="1"/>
</dbReference>
<comment type="caution">
    <text evidence="3">The sequence shown here is derived from an EMBL/GenBank/DDBJ whole genome shotgun (WGS) entry which is preliminary data.</text>
</comment>
<protein>
    <submittedName>
        <fullName evidence="3">Alpha-1,2-fucosyltransferase</fullName>
    </submittedName>
</protein>
<evidence type="ECO:0000256" key="2">
    <source>
        <dbReference type="ARBA" id="ARBA00022679"/>
    </source>
</evidence>
<dbReference type="GO" id="GO:0016020">
    <property type="term" value="C:membrane"/>
    <property type="evidence" value="ECO:0007669"/>
    <property type="project" value="InterPro"/>
</dbReference>
<dbReference type="Proteomes" id="UP000384372">
    <property type="component" value="Unassembled WGS sequence"/>
</dbReference>
<evidence type="ECO:0000256" key="1">
    <source>
        <dbReference type="ARBA" id="ARBA00022676"/>
    </source>
</evidence>
<organism evidence="3 4">
    <name type="scientific">Segatella copri</name>
    <dbReference type="NCBI Taxonomy" id="165179"/>
    <lineage>
        <taxon>Bacteria</taxon>
        <taxon>Pseudomonadati</taxon>
        <taxon>Bacteroidota</taxon>
        <taxon>Bacteroidia</taxon>
        <taxon>Bacteroidales</taxon>
        <taxon>Prevotellaceae</taxon>
        <taxon>Segatella</taxon>
    </lineage>
</organism>
<dbReference type="OrthoDB" id="9794601at2"/>
<dbReference type="EMBL" id="VZAD01000091">
    <property type="protein sequence ID" value="MQP12659.1"/>
    <property type="molecule type" value="Genomic_DNA"/>
</dbReference>
<dbReference type="Gene3D" id="3.40.50.11350">
    <property type="match status" value="1"/>
</dbReference>
<keyword evidence="1 3" id="KW-0328">Glycosyltransferase</keyword>
<evidence type="ECO:0000313" key="3">
    <source>
        <dbReference type="EMBL" id="MQP12659.1"/>
    </source>
</evidence>
<dbReference type="Pfam" id="PF01531">
    <property type="entry name" value="Glyco_transf_11"/>
    <property type="match status" value="1"/>
</dbReference>
<dbReference type="RefSeq" id="WP_158464241.1">
    <property type="nucleotide sequence ID" value="NZ_VZAD01000091.1"/>
</dbReference>
<proteinExistence type="predicted"/>
<name>A0A6A7WDU7_9BACT</name>
<dbReference type="PANTHER" id="PTHR11927">
    <property type="entry name" value="GALACTOSIDE 2-L-FUCOSYLTRANSFERASE"/>
    <property type="match status" value="1"/>
</dbReference>
<dbReference type="AlphaFoldDB" id="A0A6A7WDU7"/>
<sequence length="293" mass="34167">MMTDSLIRLLAKVLIRFHLLKKMIIVRVDGGICSQMHFFLIGQQLKEKGFLVKYDLDWFKKNGKDLTGKFARNFDLLKAFPDLDVCVAKKHEIFFYSRLAFSSSSYQIAKAPTYMEGYYANDQSMYRKDFHRFFKFRKSVLDSENNKLFNEILTKSNTVAIHVRRGDLAVTNGAYGAPVNTDYFIKVLHKIQEEKGRLNCYIFSDEPEWVKNNMIQELPCENSYYLVDINGSDRGYMDMFLISACKFQITSKGSLGKFGGFLNSDMDGKIYVYDDEIERKNWSNVHDKIEFIN</sequence>
<dbReference type="InterPro" id="IPR002516">
    <property type="entry name" value="Glyco_trans_11"/>
</dbReference>
<dbReference type="GO" id="GO:0008107">
    <property type="term" value="F:galactoside 2-alpha-L-fucosyltransferase activity"/>
    <property type="evidence" value="ECO:0007669"/>
    <property type="project" value="InterPro"/>
</dbReference>
<evidence type="ECO:0000313" key="4">
    <source>
        <dbReference type="Proteomes" id="UP000384372"/>
    </source>
</evidence>
<dbReference type="CDD" id="cd11301">
    <property type="entry name" value="Fut1_Fut2_like"/>
    <property type="match status" value="1"/>
</dbReference>
<gene>
    <name evidence="3" type="ORF">F7D20_12000</name>
</gene>
<dbReference type="GO" id="GO:0005975">
    <property type="term" value="P:carbohydrate metabolic process"/>
    <property type="evidence" value="ECO:0007669"/>
    <property type="project" value="InterPro"/>
</dbReference>
<accession>A0A6A7WDU7</accession>